<feature type="domain" description="Toxin SymE-like" evidence="1">
    <location>
        <begin position="6"/>
        <end position="59"/>
    </location>
</feature>
<evidence type="ECO:0000313" key="2">
    <source>
        <dbReference type="EMBL" id="RTQ45847.1"/>
    </source>
</evidence>
<dbReference type="GO" id="GO:0016070">
    <property type="term" value="P:RNA metabolic process"/>
    <property type="evidence" value="ECO:0007669"/>
    <property type="project" value="InterPro"/>
</dbReference>
<dbReference type="Proteomes" id="UP000282184">
    <property type="component" value="Unassembled WGS sequence"/>
</dbReference>
<accession>A0A3S0HJS8</accession>
<gene>
    <name evidence="2" type="ORF">EJV47_23750</name>
</gene>
<name>A0A3S0HJS8_9BACT</name>
<sequence>MSTSTPRRLKVAPHFKRLHPRPAVTASLRLQGDWLQAAGFAPGTTALVHVEAGRLVITPAT</sequence>
<dbReference type="AlphaFoldDB" id="A0A3S0HJS8"/>
<dbReference type="EMBL" id="RXOF01000018">
    <property type="protein sequence ID" value="RTQ45847.1"/>
    <property type="molecule type" value="Genomic_DNA"/>
</dbReference>
<keyword evidence="3" id="KW-1185">Reference proteome</keyword>
<reference evidence="2 3" key="1">
    <citation type="submission" date="2018-12" db="EMBL/GenBank/DDBJ databases">
        <title>Hymenobacter gummosus sp. nov., isolated from a spring.</title>
        <authorList>
            <person name="Nie L."/>
        </authorList>
    </citation>
    <scope>NUCLEOTIDE SEQUENCE [LARGE SCALE GENOMIC DNA]</scope>
    <source>
        <strain evidence="2 3">KCTC 52166</strain>
    </source>
</reference>
<dbReference type="GO" id="GO:0003723">
    <property type="term" value="F:RNA binding"/>
    <property type="evidence" value="ECO:0007669"/>
    <property type="project" value="InterPro"/>
</dbReference>
<evidence type="ECO:0000313" key="3">
    <source>
        <dbReference type="Proteomes" id="UP000282184"/>
    </source>
</evidence>
<dbReference type="Pfam" id="PF08845">
    <property type="entry name" value="SymE_toxin"/>
    <property type="match status" value="1"/>
</dbReference>
<dbReference type="RefSeq" id="WP_126695703.1">
    <property type="nucleotide sequence ID" value="NZ_RXOF01000018.1"/>
</dbReference>
<dbReference type="OrthoDB" id="965989at2"/>
<dbReference type="GO" id="GO:0016788">
    <property type="term" value="F:hydrolase activity, acting on ester bonds"/>
    <property type="evidence" value="ECO:0007669"/>
    <property type="project" value="InterPro"/>
</dbReference>
<protein>
    <submittedName>
        <fullName evidence="2">Type I toxin-antitoxin system SymE family toxin</fullName>
    </submittedName>
</protein>
<organism evidence="2 3">
    <name type="scientific">Hymenobacter gummosus</name>
    <dbReference type="NCBI Taxonomy" id="1776032"/>
    <lineage>
        <taxon>Bacteria</taxon>
        <taxon>Pseudomonadati</taxon>
        <taxon>Bacteroidota</taxon>
        <taxon>Cytophagia</taxon>
        <taxon>Cytophagales</taxon>
        <taxon>Hymenobacteraceae</taxon>
        <taxon>Hymenobacter</taxon>
    </lineage>
</organism>
<dbReference type="GO" id="GO:0005737">
    <property type="term" value="C:cytoplasm"/>
    <property type="evidence" value="ECO:0007669"/>
    <property type="project" value="InterPro"/>
</dbReference>
<dbReference type="InterPro" id="IPR014944">
    <property type="entry name" value="Toxin_SymE-like"/>
</dbReference>
<comment type="caution">
    <text evidence="2">The sequence shown here is derived from an EMBL/GenBank/DDBJ whole genome shotgun (WGS) entry which is preliminary data.</text>
</comment>
<evidence type="ECO:0000259" key="1">
    <source>
        <dbReference type="Pfam" id="PF08845"/>
    </source>
</evidence>
<proteinExistence type="predicted"/>